<keyword evidence="1" id="KW-0472">Membrane</keyword>
<evidence type="ECO:0000256" key="1">
    <source>
        <dbReference type="SAM" id="Phobius"/>
    </source>
</evidence>
<dbReference type="HOGENOM" id="CLU_1945951_0_0_10"/>
<evidence type="ECO:0000313" key="2">
    <source>
        <dbReference type="EMBL" id="EDP94141.1"/>
    </source>
</evidence>
<name>A9CUA2_9FLAO</name>
<accession>A9CUA2</accession>
<sequence>MKKIVYSLIVILILLMTSSRNDVKNNMGDYGFTYEKLEESKGITVQISPFYFGEGREGSMRHLLIISLFTFILIIINYKYDNNKLINRIMFFSLLGLSLLVFDETLIRLTGAIILSISIHKFLKEKTIG</sequence>
<keyword evidence="3" id="KW-1185">Reference proteome</keyword>
<dbReference type="Proteomes" id="UP000002945">
    <property type="component" value="Unassembled WGS sequence"/>
</dbReference>
<comment type="caution">
    <text evidence="2">The sequence shown here is derived from an EMBL/GenBank/DDBJ whole genome shotgun (WGS) entry which is preliminary data.</text>
</comment>
<keyword evidence="1" id="KW-1133">Transmembrane helix</keyword>
<dbReference type="STRING" id="391587.KAOT1_00135"/>
<reference evidence="2 3" key="1">
    <citation type="journal article" date="2011" name="J. Bacteriol.">
        <title>Genome sequence of the algicidal bacterium Kordia algicida OT-1.</title>
        <authorList>
            <person name="Lee H.S."/>
            <person name="Kang S.G."/>
            <person name="Kwon K.K."/>
            <person name="Lee J.H."/>
            <person name="Kim S.J."/>
        </authorList>
    </citation>
    <scope>NUCLEOTIDE SEQUENCE [LARGE SCALE GENOMIC DNA]</scope>
    <source>
        <strain evidence="2 3">OT-1</strain>
    </source>
</reference>
<proteinExistence type="predicted"/>
<dbReference type="AlphaFoldDB" id="A9CUA2"/>
<feature type="transmembrane region" description="Helical" evidence="1">
    <location>
        <begin position="85"/>
        <end position="101"/>
    </location>
</feature>
<keyword evidence="1" id="KW-0812">Transmembrane</keyword>
<feature type="transmembrane region" description="Helical" evidence="1">
    <location>
        <begin position="59"/>
        <end position="78"/>
    </location>
</feature>
<gene>
    <name evidence="2" type="ORF">KAOT1_00135</name>
</gene>
<dbReference type="RefSeq" id="WP_007092611.1">
    <property type="nucleotide sequence ID" value="NZ_CP142125.1"/>
</dbReference>
<protein>
    <submittedName>
        <fullName evidence="2">Uncharacterized protein</fullName>
    </submittedName>
</protein>
<organism evidence="2 3">
    <name type="scientific">Kordia algicida OT-1</name>
    <dbReference type="NCBI Taxonomy" id="391587"/>
    <lineage>
        <taxon>Bacteria</taxon>
        <taxon>Pseudomonadati</taxon>
        <taxon>Bacteroidota</taxon>
        <taxon>Flavobacteriia</taxon>
        <taxon>Flavobacteriales</taxon>
        <taxon>Flavobacteriaceae</taxon>
        <taxon>Kordia</taxon>
    </lineage>
</organism>
<evidence type="ECO:0000313" key="3">
    <source>
        <dbReference type="Proteomes" id="UP000002945"/>
    </source>
</evidence>
<feature type="transmembrane region" description="Helical" evidence="1">
    <location>
        <begin position="107"/>
        <end position="123"/>
    </location>
</feature>
<dbReference type="EMBL" id="ABIB01000028">
    <property type="protein sequence ID" value="EDP94141.1"/>
    <property type="molecule type" value="Genomic_DNA"/>
</dbReference>